<dbReference type="InterPro" id="IPR052921">
    <property type="entry name" value="GPCR1_Superfamily_Member"/>
</dbReference>
<sequence>MFLQTDLSLFSLQQTRTVHPDSCSMAHEQSVLVSSNATFVRPSYFYINGFENIPHIKYYYVFLGLVYAVTVLANSFIMTIIYLARNLHTAKYVVVFNLAVTDLCGSTALIPKLIETFLFEKQYISYEACLSSMFFVYVFMTMQSLSLLTLAYDRFVAIVFPLRYHVIVTRTAMVVILVVLWLFTLALISFTVSLITRLSFCGSLVIKSFFCDHGPTYALSCNNNSLNNIMAWVCFLVVMCVPIILIVLTYFCIAIALIRIATGEERGKAMRTCTSHLILVAIFYLPMVGNNIAAVVSYIHPNARIINNSLTQTLPSMLNPIIYSLRTEEVMDAIRKIYKRNTGKLNTIS</sequence>
<evidence type="ECO:0000256" key="5">
    <source>
        <dbReference type="ARBA" id="ARBA00022725"/>
    </source>
</evidence>
<evidence type="ECO:0000259" key="14">
    <source>
        <dbReference type="PROSITE" id="PS50262"/>
    </source>
</evidence>
<dbReference type="Ensembl" id="ENSOKIT00005055123.1">
    <property type="protein sequence ID" value="ENSOKIP00005052196.1"/>
    <property type="gene ID" value="ENSOKIG00005022057.1"/>
</dbReference>
<accession>A0A8C7H990</accession>
<keyword evidence="11" id="KW-0325">Glycoprotein</keyword>
<keyword evidence="3" id="KW-0716">Sensory transduction</keyword>
<feature type="transmembrane region" description="Helical" evidence="13">
    <location>
        <begin position="173"/>
        <end position="195"/>
    </location>
</feature>
<dbReference type="Pfam" id="PF13853">
    <property type="entry name" value="7tm_4"/>
    <property type="match status" value="1"/>
</dbReference>
<evidence type="ECO:0000256" key="13">
    <source>
        <dbReference type="SAM" id="Phobius"/>
    </source>
</evidence>
<keyword evidence="8 13" id="KW-0472">Membrane</keyword>
<dbReference type="InterPro" id="IPR000276">
    <property type="entry name" value="GPCR_Rhodpsn"/>
</dbReference>
<evidence type="ECO:0000313" key="16">
    <source>
        <dbReference type="Proteomes" id="UP000694557"/>
    </source>
</evidence>
<dbReference type="GO" id="GO:0004930">
    <property type="term" value="F:G protein-coupled receptor activity"/>
    <property type="evidence" value="ECO:0007669"/>
    <property type="project" value="UniProtKB-KW"/>
</dbReference>
<protein>
    <submittedName>
        <fullName evidence="15">Odorant receptor, family 42, subfamily A, member 3</fullName>
    </submittedName>
</protein>
<evidence type="ECO:0000256" key="6">
    <source>
        <dbReference type="ARBA" id="ARBA00022989"/>
    </source>
</evidence>
<evidence type="ECO:0000256" key="1">
    <source>
        <dbReference type="ARBA" id="ARBA00004651"/>
    </source>
</evidence>
<keyword evidence="10" id="KW-0675">Receptor</keyword>
<dbReference type="GeneTree" id="ENSGT00950000182847"/>
<feature type="transmembrane region" description="Helical" evidence="13">
    <location>
        <begin position="229"/>
        <end position="257"/>
    </location>
</feature>
<dbReference type="AlphaFoldDB" id="A0A8C7H990"/>
<feature type="domain" description="G-protein coupled receptors family 1 profile" evidence="14">
    <location>
        <begin position="73"/>
        <end position="323"/>
    </location>
</feature>
<organism evidence="15 16">
    <name type="scientific">Oncorhynchus kisutch</name>
    <name type="common">Coho salmon</name>
    <name type="synonym">Salmo kisutch</name>
    <dbReference type="NCBI Taxonomy" id="8019"/>
    <lineage>
        <taxon>Eukaryota</taxon>
        <taxon>Metazoa</taxon>
        <taxon>Chordata</taxon>
        <taxon>Craniata</taxon>
        <taxon>Vertebrata</taxon>
        <taxon>Euteleostomi</taxon>
        <taxon>Actinopterygii</taxon>
        <taxon>Neopterygii</taxon>
        <taxon>Teleostei</taxon>
        <taxon>Protacanthopterygii</taxon>
        <taxon>Salmoniformes</taxon>
        <taxon>Salmonidae</taxon>
        <taxon>Salmoninae</taxon>
        <taxon>Oncorhynchus</taxon>
    </lineage>
</organism>
<dbReference type="Proteomes" id="UP000694557">
    <property type="component" value="Unassembled WGS sequence"/>
</dbReference>
<keyword evidence="2" id="KW-1003">Cell membrane</keyword>
<evidence type="ECO:0000256" key="12">
    <source>
        <dbReference type="ARBA" id="ARBA00023224"/>
    </source>
</evidence>
<evidence type="ECO:0000256" key="4">
    <source>
        <dbReference type="ARBA" id="ARBA00022692"/>
    </source>
</evidence>
<dbReference type="PRINTS" id="PR00245">
    <property type="entry name" value="OLFACTORYR"/>
</dbReference>
<reference evidence="15" key="1">
    <citation type="submission" date="2025-08" db="UniProtKB">
        <authorList>
            <consortium name="Ensembl"/>
        </authorList>
    </citation>
    <scope>IDENTIFICATION</scope>
</reference>
<dbReference type="FunFam" id="1.20.1070.10:FF:000024">
    <property type="entry name" value="Olfactory receptor"/>
    <property type="match status" value="1"/>
</dbReference>
<dbReference type="InterPro" id="IPR000725">
    <property type="entry name" value="Olfact_rcpt"/>
</dbReference>
<name>A0A8C7H990_ONCKI</name>
<feature type="transmembrane region" description="Helical" evidence="13">
    <location>
        <begin position="95"/>
        <end position="114"/>
    </location>
</feature>
<evidence type="ECO:0000256" key="11">
    <source>
        <dbReference type="ARBA" id="ARBA00023180"/>
    </source>
</evidence>
<keyword evidence="16" id="KW-1185">Reference proteome</keyword>
<reference evidence="15" key="2">
    <citation type="submission" date="2025-09" db="UniProtKB">
        <authorList>
            <consortium name="Ensembl"/>
        </authorList>
    </citation>
    <scope>IDENTIFICATION</scope>
</reference>
<evidence type="ECO:0000256" key="9">
    <source>
        <dbReference type="ARBA" id="ARBA00023157"/>
    </source>
</evidence>
<evidence type="ECO:0000256" key="3">
    <source>
        <dbReference type="ARBA" id="ARBA00022606"/>
    </source>
</evidence>
<dbReference type="Gene3D" id="1.20.1070.10">
    <property type="entry name" value="Rhodopsin 7-helix transmembrane proteins"/>
    <property type="match status" value="1"/>
</dbReference>
<dbReference type="GO" id="GO:0004984">
    <property type="term" value="F:olfactory receptor activity"/>
    <property type="evidence" value="ECO:0007669"/>
    <property type="project" value="InterPro"/>
</dbReference>
<dbReference type="PROSITE" id="PS50262">
    <property type="entry name" value="G_PROTEIN_RECEP_F1_2"/>
    <property type="match status" value="1"/>
</dbReference>
<dbReference type="PRINTS" id="PR00237">
    <property type="entry name" value="GPCRRHODOPSN"/>
</dbReference>
<dbReference type="PANTHER" id="PTHR26451">
    <property type="entry name" value="G_PROTEIN_RECEP_F1_2 DOMAIN-CONTAINING PROTEIN"/>
    <property type="match status" value="1"/>
</dbReference>
<dbReference type="PANTHER" id="PTHR26451:SF966">
    <property type="entry name" value="ODORANT RECEPTOR-RELATED"/>
    <property type="match status" value="1"/>
</dbReference>
<evidence type="ECO:0000256" key="7">
    <source>
        <dbReference type="ARBA" id="ARBA00023040"/>
    </source>
</evidence>
<feature type="transmembrane region" description="Helical" evidence="13">
    <location>
        <begin position="58"/>
        <end position="83"/>
    </location>
</feature>
<feature type="transmembrane region" description="Helical" evidence="13">
    <location>
        <begin position="277"/>
        <end position="299"/>
    </location>
</feature>
<evidence type="ECO:0000256" key="8">
    <source>
        <dbReference type="ARBA" id="ARBA00023136"/>
    </source>
</evidence>
<dbReference type="GO" id="GO:0005549">
    <property type="term" value="F:odorant binding"/>
    <property type="evidence" value="ECO:0007669"/>
    <property type="project" value="TreeGrafter"/>
</dbReference>
<dbReference type="SUPFAM" id="SSF81321">
    <property type="entry name" value="Family A G protein-coupled receptor-like"/>
    <property type="match status" value="1"/>
</dbReference>
<keyword evidence="12" id="KW-0807">Transducer</keyword>
<evidence type="ECO:0000313" key="15">
    <source>
        <dbReference type="Ensembl" id="ENSOKIP00005052196.1"/>
    </source>
</evidence>
<keyword evidence="4 13" id="KW-0812">Transmembrane</keyword>
<dbReference type="InterPro" id="IPR017452">
    <property type="entry name" value="GPCR_Rhodpsn_7TM"/>
</dbReference>
<keyword evidence="9" id="KW-1015">Disulfide bond</keyword>
<proteinExistence type="predicted"/>
<keyword evidence="7" id="KW-0297">G-protein coupled receptor</keyword>
<keyword evidence="5" id="KW-0552">Olfaction</keyword>
<keyword evidence="6 13" id="KW-1133">Transmembrane helix</keyword>
<evidence type="ECO:0000256" key="10">
    <source>
        <dbReference type="ARBA" id="ARBA00023170"/>
    </source>
</evidence>
<dbReference type="GO" id="GO:0005886">
    <property type="term" value="C:plasma membrane"/>
    <property type="evidence" value="ECO:0007669"/>
    <property type="project" value="UniProtKB-SubCell"/>
</dbReference>
<comment type="subcellular location">
    <subcellularLocation>
        <location evidence="1">Cell membrane</location>
        <topology evidence="1">Multi-pass membrane protein</topology>
    </subcellularLocation>
</comment>
<evidence type="ECO:0000256" key="2">
    <source>
        <dbReference type="ARBA" id="ARBA00022475"/>
    </source>
</evidence>
<feature type="transmembrane region" description="Helical" evidence="13">
    <location>
        <begin position="134"/>
        <end position="152"/>
    </location>
</feature>